<gene>
    <name evidence="3" type="ORF">CY0110_22497</name>
</gene>
<dbReference type="eggNOG" id="COG1918">
    <property type="taxonomic scope" value="Bacteria"/>
</dbReference>
<dbReference type="GO" id="GO:0046914">
    <property type="term" value="F:transition metal ion binding"/>
    <property type="evidence" value="ECO:0007669"/>
    <property type="project" value="InterPro"/>
</dbReference>
<protein>
    <submittedName>
        <fullName evidence="3">FeoA family protein</fullName>
    </submittedName>
</protein>
<evidence type="ECO:0000259" key="2">
    <source>
        <dbReference type="SMART" id="SM00899"/>
    </source>
</evidence>
<keyword evidence="1" id="KW-0408">Iron</keyword>
<keyword evidence="4" id="KW-1185">Reference proteome</keyword>
<dbReference type="InterPro" id="IPR007167">
    <property type="entry name" value="Fe-transptr_FeoA-like"/>
</dbReference>
<evidence type="ECO:0000256" key="1">
    <source>
        <dbReference type="ARBA" id="ARBA00023004"/>
    </source>
</evidence>
<feature type="domain" description="Ferrous iron transporter FeoA-like" evidence="2">
    <location>
        <begin position="12"/>
        <end position="82"/>
    </location>
</feature>
<proteinExistence type="predicted"/>
<comment type="caution">
    <text evidence="3">The sequence shown here is derived from an EMBL/GenBank/DDBJ whole genome shotgun (WGS) entry which is preliminary data.</text>
</comment>
<organism evidence="3 4">
    <name type="scientific">Crocosphaera chwakensis CCY0110</name>
    <dbReference type="NCBI Taxonomy" id="391612"/>
    <lineage>
        <taxon>Bacteria</taxon>
        <taxon>Bacillati</taxon>
        <taxon>Cyanobacteriota</taxon>
        <taxon>Cyanophyceae</taxon>
        <taxon>Oscillatoriophycideae</taxon>
        <taxon>Chroococcales</taxon>
        <taxon>Aphanothecaceae</taxon>
        <taxon>Crocosphaera</taxon>
        <taxon>Crocosphaera chwakensis</taxon>
    </lineage>
</organism>
<dbReference type="InterPro" id="IPR008988">
    <property type="entry name" value="Transcriptional_repressor_C"/>
</dbReference>
<reference evidence="3 4" key="1">
    <citation type="submission" date="2007-03" db="EMBL/GenBank/DDBJ databases">
        <authorList>
            <person name="Stal L."/>
            <person name="Ferriera S."/>
            <person name="Johnson J."/>
            <person name="Kravitz S."/>
            <person name="Beeson K."/>
            <person name="Sutton G."/>
            <person name="Rogers Y.-H."/>
            <person name="Friedman R."/>
            <person name="Frazier M."/>
            <person name="Venter J.C."/>
        </authorList>
    </citation>
    <scope>NUCLEOTIDE SEQUENCE [LARGE SCALE GENOMIC DNA]</scope>
    <source>
        <strain evidence="3 4">CCY0110</strain>
    </source>
</reference>
<evidence type="ECO:0000313" key="4">
    <source>
        <dbReference type="Proteomes" id="UP000003781"/>
    </source>
</evidence>
<name>A3IL45_9CHRO</name>
<sequence length="84" mass="9520">MMFTQTFTIESSALNLMKEKEKGIITQFRKSDETLLRKLIAIGIMPGLSITLEQKTPSYVVKVEGTRIALDRSIAKAIYVRKTK</sequence>
<dbReference type="SMART" id="SM00899">
    <property type="entry name" value="FeoA"/>
    <property type="match status" value="1"/>
</dbReference>
<dbReference type="Gene3D" id="2.30.30.90">
    <property type="match status" value="1"/>
</dbReference>
<dbReference type="EMBL" id="AAXW01000004">
    <property type="protein sequence ID" value="EAZ92914.1"/>
    <property type="molecule type" value="Genomic_DNA"/>
</dbReference>
<dbReference type="AlphaFoldDB" id="A3IL45"/>
<dbReference type="RefSeq" id="WP_008274061.1">
    <property type="nucleotide sequence ID" value="NZ_AAXW01000004.1"/>
</dbReference>
<dbReference type="OrthoDB" id="532181at2"/>
<dbReference type="InterPro" id="IPR038157">
    <property type="entry name" value="FeoA_core_dom"/>
</dbReference>
<accession>A3IL45</accession>
<dbReference type="Proteomes" id="UP000003781">
    <property type="component" value="Unassembled WGS sequence"/>
</dbReference>
<dbReference type="Pfam" id="PF04023">
    <property type="entry name" value="FeoA"/>
    <property type="match status" value="1"/>
</dbReference>
<dbReference type="SUPFAM" id="SSF50037">
    <property type="entry name" value="C-terminal domain of transcriptional repressors"/>
    <property type="match status" value="1"/>
</dbReference>
<evidence type="ECO:0000313" key="3">
    <source>
        <dbReference type="EMBL" id="EAZ92914.1"/>
    </source>
</evidence>